<dbReference type="InterPro" id="IPR012337">
    <property type="entry name" value="RNaseH-like_sf"/>
</dbReference>
<protein>
    <recommendedName>
        <fullName evidence="1">YprB ribonuclease H-like domain-containing protein</fullName>
    </recommendedName>
</protein>
<dbReference type="STRING" id="1802697.A2925_04020"/>
<dbReference type="EMBL" id="MGKL01000003">
    <property type="protein sequence ID" value="OGN26724.1"/>
    <property type="molecule type" value="Genomic_DNA"/>
</dbReference>
<dbReference type="SUPFAM" id="SSF53098">
    <property type="entry name" value="Ribonuclease H-like"/>
    <property type="match status" value="1"/>
</dbReference>
<dbReference type="InterPro" id="IPR038720">
    <property type="entry name" value="YprB_RNase_H-like_dom"/>
</dbReference>
<dbReference type="InterPro" id="IPR011604">
    <property type="entry name" value="PDDEXK-like_dom_sf"/>
</dbReference>
<name>A0A1F8GMU3_9BACT</name>
<evidence type="ECO:0000259" key="1">
    <source>
        <dbReference type="Pfam" id="PF13482"/>
    </source>
</evidence>
<comment type="caution">
    <text evidence="2">The sequence shown here is derived from an EMBL/GenBank/DDBJ whole genome shotgun (WGS) entry which is preliminary data.</text>
</comment>
<proteinExistence type="predicted"/>
<dbReference type="Gene3D" id="3.90.320.10">
    <property type="match status" value="1"/>
</dbReference>
<gene>
    <name evidence="2" type="ORF">A2925_04020</name>
</gene>
<accession>A0A1F8GMU3</accession>
<dbReference type="Pfam" id="PF13482">
    <property type="entry name" value="RNase_H_2"/>
    <property type="match status" value="1"/>
</dbReference>
<dbReference type="InterPro" id="IPR019993">
    <property type="entry name" value="RecB_nuclease_TM0106_put"/>
</dbReference>
<organism evidence="2 3">
    <name type="scientific">Candidatus Yanofskybacteria bacterium RIFCSPLOWO2_01_FULL_44_22</name>
    <dbReference type="NCBI Taxonomy" id="1802697"/>
    <lineage>
        <taxon>Bacteria</taxon>
        <taxon>Candidatus Yanofskyibacteriota</taxon>
    </lineage>
</organism>
<evidence type="ECO:0000313" key="3">
    <source>
        <dbReference type="Proteomes" id="UP000178256"/>
    </source>
</evidence>
<reference evidence="2 3" key="1">
    <citation type="journal article" date="2016" name="Nat. Commun.">
        <title>Thousands of microbial genomes shed light on interconnected biogeochemical processes in an aquifer system.</title>
        <authorList>
            <person name="Anantharaman K."/>
            <person name="Brown C.T."/>
            <person name="Hug L.A."/>
            <person name="Sharon I."/>
            <person name="Castelle C.J."/>
            <person name="Probst A.J."/>
            <person name="Thomas B.C."/>
            <person name="Singh A."/>
            <person name="Wilkins M.J."/>
            <person name="Karaoz U."/>
            <person name="Brodie E.L."/>
            <person name="Williams K.H."/>
            <person name="Hubbard S.S."/>
            <person name="Banfield J.F."/>
        </authorList>
    </citation>
    <scope>NUCLEOTIDE SEQUENCE [LARGE SCALE GENOMIC DNA]</scope>
</reference>
<evidence type="ECO:0000313" key="2">
    <source>
        <dbReference type="EMBL" id="OGN26724.1"/>
    </source>
</evidence>
<sequence>MTGLFIFQEVNFSAALKHHLHHLSKCRIFIYNWLMSKLKLTGDHFYKFFQCPHWIWYDIYGEAKKRREAPPLLEMIYKGKVAQANQTLGQHKKFEEVKPELLRDLDEGFLATLELMKKGKNIYHGVLMSENWVGMPDLLEARPGKSDLGDWYYVVYDVKSSLDLSDEYKFQLIFYSLILERLQGVRPKEAYVIDAEGTERAFAIDDYIDQFHLTRQQIEKILDGEKPAPFLKSGCKRTPWYSLCISETEGCDDVSLIYKISQADQRRLYEVGVKTAHDMADADVNQLQAKLEDWPFDKIIRFSNQAKCLISQEPKILRKPNFPDVAHEIYFDIESDPTRDIDYLLGFVIKSKTSPEEVKYEYFFANDKSEEPEMWRKFLDFLAGLDNFVIYHYAFYERQVFDRLALRYGAPTTLINKFKDNTIDLHLKLVDSAVLPLYFYGLKDVAGYLGYKWDNPEAGGAESVVWYNDWLDKKDLPDRQAGDAILKKILKYNEDDVRATLLIKEWLSSQKPSKHKESLDE</sequence>
<feature type="domain" description="YprB ribonuclease H-like" evidence="1">
    <location>
        <begin position="329"/>
        <end position="507"/>
    </location>
</feature>
<dbReference type="Proteomes" id="UP000178256">
    <property type="component" value="Unassembled WGS sequence"/>
</dbReference>
<dbReference type="AlphaFoldDB" id="A0A1F8GMU3"/>
<dbReference type="NCBIfam" id="TIGR03491">
    <property type="entry name" value="TM0106 family RecB-like putative nuclease"/>
    <property type="match status" value="1"/>
</dbReference>